<dbReference type="AlphaFoldDB" id="A0A1F6ASY7"/>
<comment type="caution">
    <text evidence="1">The sequence shown here is derived from an EMBL/GenBank/DDBJ whole genome shotgun (WGS) entry which is preliminary data.</text>
</comment>
<dbReference type="EMBL" id="MFJR01000002">
    <property type="protein sequence ID" value="OGG27417.1"/>
    <property type="molecule type" value="Genomic_DNA"/>
</dbReference>
<organism evidence="1 2">
    <name type="scientific">Candidatus Gottesmanbacteria bacterium RIFCSPLOWO2_01_FULL_39_12b</name>
    <dbReference type="NCBI Taxonomy" id="1798388"/>
    <lineage>
        <taxon>Bacteria</taxon>
        <taxon>Candidatus Gottesmaniibacteriota</taxon>
    </lineage>
</organism>
<name>A0A1F6ASY7_9BACT</name>
<proteinExistence type="predicted"/>
<evidence type="ECO:0000313" key="1">
    <source>
        <dbReference type="EMBL" id="OGG27417.1"/>
    </source>
</evidence>
<gene>
    <name evidence="1" type="ORF">A2960_06485</name>
</gene>
<accession>A0A1F6ASY7</accession>
<dbReference type="Proteomes" id="UP000176609">
    <property type="component" value="Unassembled WGS sequence"/>
</dbReference>
<evidence type="ECO:0000313" key="2">
    <source>
        <dbReference type="Proteomes" id="UP000176609"/>
    </source>
</evidence>
<sequence>MDFSEEEAIQRYTGNPQMGIEANLRLNAPIRHEGFTIDFSYETGLFIVKFDKPTEESSAKFEKWFAENGLKDKANFLLSL</sequence>
<reference evidence="1 2" key="1">
    <citation type="journal article" date="2016" name="Nat. Commun.">
        <title>Thousands of microbial genomes shed light on interconnected biogeochemical processes in an aquifer system.</title>
        <authorList>
            <person name="Anantharaman K."/>
            <person name="Brown C.T."/>
            <person name="Hug L.A."/>
            <person name="Sharon I."/>
            <person name="Castelle C.J."/>
            <person name="Probst A.J."/>
            <person name="Thomas B.C."/>
            <person name="Singh A."/>
            <person name="Wilkins M.J."/>
            <person name="Karaoz U."/>
            <person name="Brodie E.L."/>
            <person name="Williams K.H."/>
            <person name="Hubbard S.S."/>
            <person name="Banfield J.F."/>
        </authorList>
    </citation>
    <scope>NUCLEOTIDE SEQUENCE [LARGE SCALE GENOMIC DNA]</scope>
</reference>
<protein>
    <submittedName>
        <fullName evidence="1">Uncharacterized protein</fullName>
    </submittedName>
</protein>